<dbReference type="PANTHER" id="PTHR43663:SF1">
    <property type="entry name" value="CHROMATE TRANSPORTER"/>
    <property type="match status" value="1"/>
</dbReference>
<dbReference type="EMBL" id="CP040058">
    <property type="protein sequence ID" value="QCP34616.1"/>
    <property type="molecule type" value="Genomic_DNA"/>
</dbReference>
<feature type="transmembrane region" description="Helical" evidence="7">
    <location>
        <begin position="75"/>
        <end position="97"/>
    </location>
</feature>
<dbReference type="KEGG" id="arf:AR1Y2_1162"/>
<evidence type="ECO:0000256" key="1">
    <source>
        <dbReference type="ARBA" id="ARBA00004651"/>
    </source>
</evidence>
<feature type="transmembrane region" description="Helical" evidence="7">
    <location>
        <begin position="169"/>
        <end position="184"/>
    </location>
</feature>
<evidence type="ECO:0000256" key="4">
    <source>
        <dbReference type="ARBA" id="ARBA00022692"/>
    </source>
</evidence>
<proteinExistence type="inferred from homology"/>
<feature type="transmembrane region" description="Helical" evidence="7">
    <location>
        <begin position="12"/>
        <end position="30"/>
    </location>
</feature>
<evidence type="ECO:0000313" key="9">
    <source>
        <dbReference type="Proteomes" id="UP000298653"/>
    </source>
</evidence>
<comment type="similarity">
    <text evidence="2">Belongs to the chromate ion transporter (CHR) (TC 2.A.51) family.</text>
</comment>
<dbReference type="Pfam" id="PF02417">
    <property type="entry name" value="Chromate_transp"/>
    <property type="match status" value="1"/>
</dbReference>
<dbReference type="Proteomes" id="UP000298653">
    <property type="component" value="Chromosome"/>
</dbReference>
<feature type="transmembrane region" description="Helical" evidence="7">
    <location>
        <begin position="143"/>
        <end position="162"/>
    </location>
</feature>
<keyword evidence="5 7" id="KW-1133">Transmembrane helix</keyword>
<dbReference type="PANTHER" id="PTHR43663">
    <property type="entry name" value="CHROMATE TRANSPORT PROTEIN-RELATED"/>
    <property type="match status" value="1"/>
</dbReference>
<organism evidence="8 9">
    <name type="scientific">Anaerostipes rhamnosivorans</name>
    <dbReference type="NCBI Taxonomy" id="1229621"/>
    <lineage>
        <taxon>Bacteria</taxon>
        <taxon>Bacillati</taxon>
        <taxon>Bacillota</taxon>
        <taxon>Clostridia</taxon>
        <taxon>Lachnospirales</taxon>
        <taxon>Lachnospiraceae</taxon>
        <taxon>Anaerostipes</taxon>
    </lineage>
</organism>
<evidence type="ECO:0000313" key="8">
    <source>
        <dbReference type="EMBL" id="QCP34616.1"/>
    </source>
</evidence>
<evidence type="ECO:0000256" key="3">
    <source>
        <dbReference type="ARBA" id="ARBA00022475"/>
    </source>
</evidence>
<dbReference type="GO" id="GO:0005886">
    <property type="term" value="C:plasma membrane"/>
    <property type="evidence" value="ECO:0007669"/>
    <property type="project" value="UniProtKB-SubCell"/>
</dbReference>
<keyword evidence="9" id="KW-1185">Reference proteome</keyword>
<gene>
    <name evidence="8" type="ORF">AR1Y2_1162</name>
</gene>
<evidence type="ECO:0000256" key="5">
    <source>
        <dbReference type="ARBA" id="ARBA00022989"/>
    </source>
</evidence>
<accession>A0A4P8IB00</accession>
<keyword evidence="3" id="KW-1003">Cell membrane</keyword>
<dbReference type="RefSeq" id="WP_137328138.1">
    <property type="nucleotide sequence ID" value="NZ_CP040058.1"/>
</dbReference>
<dbReference type="InterPro" id="IPR052518">
    <property type="entry name" value="CHR_Transporter"/>
</dbReference>
<reference evidence="8 9" key="1">
    <citation type="submission" date="2019-05" db="EMBL/GenBank/DDBJ databases">
        <title>Complete genome sequencing of Anaerostipes rhamnosivorans.</title>
        <authorList>
            <person name="Bui T.P.N."/>
            <person name="de Vos W.M."/>
        </authorList>
    </citation>
    <scope>NUCLEOTIDE SEQUENCE [LARGE SCALE GENOMIC DNA]</scope>
    <source>
        <strain evidence="8 9">1y2</strain>
    </source>
</reference>
<evidence type="ECO:0000256" key="7">
    <source>
        <dbReference type="SAM" id="Phobius"/>
    </source>
</evidence>
<keyword evidence="6 7" id="KW-0472">Membrane</keyword>
<sequence>MLLNIARLFATFFKIGLFSIGGGYAILPMIKEQVVLAKHWLTGQEFTDIITISQMTPGPIAVNTSSFVGIRVAGIPGAVVATVGCVISGFVISILLYRFFQKKSDSSYMSAVLDGLKASSLGLVLAAAFSILLLTLFGTDEHVVLSSFQLPAAILFGAAVVLLRKFKKPPVFVIIFTGIIGLLIY</sequence>
<feature type="transmembrane region" description="Helical" evidence="7">
    <location>
        <begin position="118"/>
        <end position="137"/>
    </location>
</feature>
<protein>
    <submittedName>
        <fullName evidence="8">Chromate transport protein</fullName>
    </submittedName>
</protein>
<name>A0A4P8IB00_9FIRM</name>
<dbReference type="InterPro" id="IPR003370">
    <property type="entry name" value="Chromate_transpt"/>
</dbReference>
<evidence type="ECO:0000256" key="2">
    <source>
        <dbReference type="ARBA" id="ARBA00005262"/>
    </source>
</evidence>
<dbReference type="OrthoDB" id="9788907at2"/>
<dbReference type="AlphaFoldDB" id="A0A4P8IB00"/>
<dbReference type="GO" id="GO:0015109">
    <property type="term" value="F:chromate transmembrane transporter activity"/>
    <property type="evidence" value="ECO:0007669"/>
    <property type="project" value="InterPro"/>
</dbReference>
<keyword evidence="4 7" id="KW-0812">Transmembrane</keyword>
<comment type="subcellular location">
    <subcellularLocation>
        <location evidence="1">Cell membrane</location>
        <topology evidence="1">Multi-pass membrane protein</topology>
    </subcellularLocation>
</comment>
<evidence type="ECO:0000256" key="6">
    <source>
        <dbReference type="ARBA" id="ARBA00023136"/>
    </source>
</evidence>